<evidence type="ECO:0000313" key="12">
    <source>
        <dbReference type="Proteomes" id="UP000254841"/>
    </source>
</evidence>
<evidence type="ECO:0000256" key="6">
    <source>
        <dbReference type="ARBA" id="ARBA00023118"/>
    </source>
</evidence>
<evidence type="ECO:0000256" key="5">
    <source>
        <dbReference type="ARBA" id="ARBA00022842"/>
    </source>
</evidence>
<comment type="similarity">
    <text evidence="10">Belongs to the CRISPR-associated endonuclease Cas1 family.</text>
</comment>
<comment type="function">
    <text evidence="10">CRISPR (clustered regularly interspaced short palindromic repeat), is an adaptive immune system that provides protection against mobile genetic elements (viruses, transposable elements and conjugative plasmids). CRISPR clusters contain spacers, sequences complementary to antecedent mobile elements, and target invading nucleic acids. CRISPR clusters are transcribed and processed into CRISPR RNA (crRNA). Acts as a dsDNA endonuclease. Involved in the integration of spacer DNA into the CRISPR cassette.</text>
</comment>
<dbReference type="Proteomes" id="UP000254841">
    <property type="component" value="Unassembled WGS sequence"/>
</dbReference>
<evidence type="ECO:0000256" key="8">
    <source>
        <dbReference type="ARBA" id="ARBA00023211"/>
    </source>
</evidence>
<dbReference type="PANTHER" id="PTHR34353:SF2">
    <property type="entry name" value="CRISPR-ASSOCIATED ENDONUCLEASE CAS1 1"/>
    <property type="match status" value="1"/>
</dbReference>
<keyword evidence="4 10" id="KW-0378">Hydrolase</keyword>
<dbReference type="AlphaFoldDB" id="A0A377J227"/>
<keyword evidence="7 10" id="KW-0238">DNA-binding</keyword>
<dbReference type="InterPro" id="IPR002729">
    <property type="entry name" value="CRISPR-assoc_Cas1"/>
</dbReference>
<sequence>MSYDEAFRSVLVSSPAKLSLQAKHLVLAQEDKQAKLFLKDIHSIILESPQITITTALLSALCEHNIIVLTCDDTHHINGILHPYSGHFQQAKVAREQMQVTKQKKSILWQKIIKNKITNQAYVLQTHHKHKASDELLLLASNVALGDSRNFEAIAAAAYFKALFGKGFSREQFCFANSALNYGYAIVRACIVRNVCISGLLPWLGIKHDNMYNSFNLCDDVIEVFRPWVDRCVLELDTPSKDISLQQEDKRTLINILQEKACIDGQSYPLSRAIGRYVQSLKGAMLGEQSLLRVSFET</sequence>
<dbReference type="NCBIfam" id="TIGR03639">
    <property type="entry name" value="cas1_NMENI"/>
    <property type="match status" value="1"/>
</dbReference>
<dbReference type="HAMAP" id="MF_01470">
    <property type="entry name" value="Cas1"/>
    <property type="match status" value="1"/>
</dbReference>
<dbReference type="PANTHER" id="PTHR34353">
    <property type="entry name" value="CRISPR-ASSOCIATED ENDONUCLEASE CAS1 1"/>
    <property type="match status" value="1"/>
</dbReference>
<evidence type="ECO:0000256" key="10">
    <source>
        <dbReference type="HAMAP-Rule" id="MF_01470"/>
    </source>
</evidence>
<evidence type="ECO:0000256" key="2">
    <source>
        <dbReference type="ARBA" id="ARBA00022723"/>
    </source>
</evidence>
<keyword evidence="2 10" id="KW-0479">Metal-binding</keyword>
<accession>A0A377J227</accession>
<evidence type="ECO:0000256" key="9">
    <source>
        <dbReference type="ARBA" id="ARBA00038592"/>
    </source>
</evidence>
<dbReference type="OrthoDB" id="5366084at2"/>
<feature type="binding site" evidence="10">
    <location>
        <position position="223"/>
    </location>
    <ligand>
        <name>Mn(2+)</name>
        <dbReference type="ChEBI" id="CHEBI:29035"/>
    </ligand>
</feature>
<gene>
    <name evidence="10 11" type="primary">cas1</name>
    <name evidence="11" type="ORF">NCTC12410_00166</name>
</gene>
<dbReference type="InterPro" id="IPR042211">
    <property type="entry name" value="CRISPR-assoc_Cas1_N"/>
</dbReference>
<reference evidence="11 12" key="1">
    <citation type="submission" date="2018-06" db="EMBL/GenBank/DDBJ databases">
        <authorList>
            <consortium name="Pathogen Informatics"/>
            <person name="Doyle S."/>
        </authorList>
    </citation>
    <scope>NUCLEOTIDE SEQUENCE [LARGE SCALE GENOMIC DNA]</scope>
    <source>
        <strain evidence="11 12">NCTC12410</strain>
    </source>
</reference>
<protein>
    <recommendedName>
        <fullName evidence="10">CRISPR-associated endonuclease Cas1</fullName>
        <ecNumber evidence="10">3.1.-.-</ecNumber>
    </recommendedName>
</protein>
<dbReference type="NCBIfam" id="TIGR00287">
    <property type="entry name" value="cas1"/>
    <property type="match status" value="1"/>
</dbReference>
<comment type="cofactor">
    <cofactor evidence="10">
        <name>Mg(2+)</name>
        <dbReference type="ChEBI" id="CHEBI:18420"/>
    </cofactor>
    <cofactor evidence="10">
        <name>Mn(2+)</name>
        <dbReference type="ChEBI" id="CHEBI:29035"/>
    </cofactor>
</comment>
<keyword evidence="5 10" id="KW-0460">Magnesium</keyword>
<keyword evidence="8 10" id="KW-0464">Manganese</keyword>
<dbReference type="InterPro" id="IPR042206">
    <property type="entry name" value="CRISPR-assoc_Cas1_C"/>
</dbReference>
<dbReference type="EMBL" id="UGHV01000001">
    <property type="protein sequence ID" value="STO96355.1"/>
    <property type="molecule type" value="Genomic_DNA"/>
</dbReference>
<keyword evidence="1 10" id="KW-0540">Nuclease</keyword>
<dbReference type="GO" id="GO:0003677">
    <property type="term" value="F:DNA binding"/>
    <property type="evidence" value="ECO:0007669"/>
    <property type="project" value="UniProtKB-KW"/>
</dbReference>
<dbReference type="GO" id="GO:0016787">
    <property type="term" value="F:hydrolase activity"/>
    <property type="evidence" value="ECO:0007669"/>
    <property type="project" value="UniProtKB-KW"/>
</dbReference>
<dbReference type="InterPro" id="IPR050646">
    <property type="entry name" value="Cas1"/>
</dbReference>
<evidence type="ECO:0000256" key="1">
    <source>
        <dbReference type="ARBA" id="ARBA00022722"/>
    </source>
</evidence>
<dbReference type="GO" id="GO:0051607">
    <property type="term" value="P:defense response to virus"/>
    <property type="evidence" value="ECO:0007669"/>
    <property type="project" value="UniProtKB-UniRule"/>
</dbReference>
<evidence type="ECO:0000256" key="4">
    <source>
        <dbReference type="ARBA" id="ARBA00022801"/>
    </source>
</evidence>
<dbReference type="Pfam" id="PF01867">
    <property type="entry name" value="Cas_Cas1"/>
    <property type="match status" value="1"/>
</dbReference>
<name>A0A377J227_9HELI</name>
<dbReference type="GO" id="GO:0004520">
    <property type="term" value="F:DNA endonuclease activity"/>
    <property type="evidence" value="ECO:0007669"/>
    <property type="project" value="InterPro"/>
</dbReference>
<dbReference type="GO" id="GO:0046872">
    <property type="term" value="F:metal ion binding"/>
    <property type="evidence" value="ECO:0007669"/>
    <property type="project" value="UniProtKB-UniRule"/>
</dbReference>
<comment type="subunit">
    <text evidence="9 10">Homodimer, forms a heterotetramer with a Cas2 homodimer.</text>
</comment>
<organism evidence="11 12">
    <name type="scientific">Helicobacter canis</name>
    <dbReference type="NCBI Taxonomy" id="29419"/>
    <lineage>
        <taxon>Bacteria</taxon>
        <taxon>Pseudomonadati</taxon>
        <taxon>Campylobacterota</taxon>
        <taxon>Epsilonproteobacteria</taxon>
        <taxon>Campylobacterales</taxon>
        <taxon>Helicobacteraceae</taxon>
        <taxon>Helicobacter</taxon>
    </lineage>
</organism>
<dbReference type="InterPro" id="IPR019855">
    <property type="entry name" value="CRISPR-assoc_Cas1_NMENI"/>
</dbReference>
<feature type="binding site" evidence="10">
    <location>
        <position position="208"/>
    </location>
    <ligand>
        <name>Mn(2+)</name>
        <dbReference type="ChEBI" id="CHEBI:29035"/>
    </ligand>
</feature>
<keyword evidence="6 10" id="KW-0051">Antiviral defense</keyword>
<keyword evidence="3 10" id="KW-0255">Endonuclease</keyword>
<evidence type="ECO:0000256" key="7">
    <source>
        <dbReference type="ARBA" id="ARBA00023125"/>
    </source>
</evidence>
<dbReference type="RefSeq" id="WP_115010695.1">
    <property type="nucleotide sequence ID" value="NZ_UGHV01000001.1"/>
</dbReference>
<dbReference type="EC" id="3.1.-.-" evidence="10"/>
<proteinExistence type="inferred from homology"/>
<evidence type="ECO:0000256" key="3">
    <source>
        <dbReference type="ARBA" id="ARBA00022759"/>
    </source>
</evidence>
<dbReference type="Gene3D" id="1.20.120.920">
    <property type="entry name" value="CRISPR-associated endonuclease Cas1, C-terminal domain"/>
    <property type="match status" value="1"/>
</dbReference>
<dbReference type="GO" id="GO:0043571">
    <property type="term" value="P:maintenance of CRISPR repeat elements"/>
    <property type="evidence" value="ECO:0007669"/>
    <property type="project" value="UniProtKB-UniRule"/>
</dbReference>
<evidence type="ECO:0000313" key="11">
    <source>
        <dbReference type="EMBL" id="STO96355.1"/>
    </source>
</evidence>
<feature type="binding site" evidence="10">
    <location>
        <position position="152"/>
    </location>
    <ligand>
        <name>Mn(2+)</name>
        <dbReference type="ChEBI" id="CHEBI:29035"/>
    </ligand>
</feature>
<dbReference type="Gene3D" id="3.100.10.20">
    <property type="entry name" value="CRISPR-associated endonuclease Cas1, N-terminal domain"/>
    <property type="match status" value="1"/>
</dbReference>